<evidence type="ECO:0000259" key="3">
    <source>
        <dbReference type="PROSITE" id="PS50157"/>
    </source>
</evidence>
<evidence type="ECO:0000256" key="2">
    <source>
        <dbReference type="SAM" id="MobiDB-lite"/>
    </source>
</evidence>
<feature type="compositionally biased region" description="Polar residues" evidence="2">
    <location>
        <begin position="526"/>
        <end position="549"/>
    </location>
</feature>
<sequence length="812" mass="90785">MVFANRSNRSTTRHIRAELRRGLGYVRGIPPFILTEYKAPVLYYKFAMTNQETKLKWFNGLGCYDLTKGALMVGRFQGARIRSSSSHYSSPLSYHLETQKHDIHVGKGCSDDLLRVPRRTEPPCVELAKSSLSLQSQEIQKDRALGVCHTSSCFATATETLKPFDVHCLDSIWPDFYATKSFEHVYDAYVATTTLPILLGYLFGSPRCLSTARYIPESLSVLYDLFYEHNLPYSQPEKAQSASPHADLRILPTTPKLSKSISKLEHAPRLLIVKVRSSTQSSYGRREARRILNELLHTRREATPPHLWLRSVPLFDQSVPVQLSRINFSNARCHSSGRSQGFGDGTRYIPPSVPLHVVNRNLAVNLLDTVSGSLEMVPTTKAREGEAGDQGPKRPKQTKIFEPWEIGDRVDITEGNTGASAAQVQRRLVGKDPPRTSSYIQISQVIHQHLGVNSPRSARRLIPPQLNAPRPHVISESHSGPSCSSSRLSTASRSNQSQRTLGLQREQGWEYDSFQAGDNFEYSGSGRYSPNLGTPNESIYSSEQFSSPQLLQEHRVSGSQGRVLHVPIEQALNSPTPQTRYPSGSNSVVQQPGSAPDSPVPLTGVIDPYRSTPTEDSRFVAGWQACVNWMISYPSHVNQSRPDHLDLPARMPPPSNVYSASDRLSSTQSDQRFTTAGPSYLLSTASYLPASQVGRPQYYNSPGPSTAPRYNDHSVATGLQLNDVPIFQESVFTLENAASSNIKTKRTYRPAREKRYRCEFEGCDKAFSKRYQLQDHLHKHNGEPPRKQQFLPHMIMLIPWVVSSISLRLSGM</sequence>
<evidence type="ECO:0000256" key="1">
    <source>
        <dbReference type="PROSITE-ProRule" id="PRU00042"/>
    </source>
</evidence>
<feature type="compositionally biased region" description="Low complexity" evidence="2">
    <location>
        <begin position="476"/>
        <end position="497"/>
    </location>
</feature>
<dbReference type="SMART" id="SM00355">
    <property type="entry name" value="ZnF_C2H2"/>
    <property type="match status" value="1"/>
</dbReference>
<keyword evidence="1" id="KW-0862">Zinc</keyword>
<accession>A0A8H3D2S5</accession>
<dbReference type="InterPro" id="IPR036236">
    <property type="entry name" value="Znf_C2H2_sf"/>
</dbReference>
<gene>
    <name evidence="4" type="ORF">RDB_LOCUS162784</name>
</gene>
<feature type="region of interest" description="Disordered" evidence="2">
    <location>
        <begin position="379"/>
        <end position="435"/>
    </location>
</feature>
<comment type="caution">
    <text evidence="4">The sequence shown here is derived from an EMBL/GenBank/DDBJ whole genome shotgun (WGS) entry which is preliminary data.</text>
</comment>
<evidence type="ECO:0000313" key="5">
    <source>
        <dbReference type="Proteomes" id="UP000663888"/>
    </source>
</evidence>
<evidence type="ECO:0000313" key="4">
    <source>
        <dbReference type="EMBL" id="CAE6507673.1"/>
    </source>
</evidence>
<keyword evidence="1" id="KW-0863">Zinc-finger</keyword>
<dbReference type="Proteomes" id="UP000663888">
    <property type="component" value="Unassembled WGS sequence"/>
</dbReference>
<organism evidence="4 5">
    <name type="scientific">Rhizoctonia solani</name>
    <dbReference type="NCBI Taxonomy" id="456999"/>
    <lineage>
        <taxon>Eukaryota</taxon>
        <taxon>Fungi</taxon>
        <taxon>Dikarya</taxon>
        <taxon>Basidiomycota</taxon>
        <taxon>Agaricomycotina</taxon>
        <taxon>Agaricomycetes</taxon>
        <taxon>Cantharellales</taxon>
        <taxon>Ceratobasidiaceae</taxon>
        <taxon>Rhizoctonia</taxon>
    </lineage>
</organism>
<dbReference type="AlphaFoldDB" id="A0A8H3D2S5"/>
<dbReference type="PROSITE" id="PS00028">
    <property type="entry name" value="ZINC_FINGER_C2H2_1"/>
    <property type="match status" value="1"/>
</dbReference>
<feature type="compositionally biased region" description="Polar residues" evidence="2">
    <location>
        <begin position="414"/>
        <end position="423"/>
    </location>
</feature>
<dbReference type="EMBL" id="CAJMWX010001854">
    <property type="protein sequence ID" value="CAE6507673.1"/>
    <property type="molecule type" value="Genomic_DNA"/>
</dbReference>
<feature type="domain" description="C2H2-type" evidence="3">
    <location>
        <begin position="756"/>
        <end position="785"/>
    </location>
</feature>
<dbReference type="InterPro" id="IPR013087">
    <property type="entry name" value="Znf_C2H2_type"/>
</dbReference>
<dbReference type="PROSITE" id="PS50157">
    <property type="entry name" value="ZINC_FINGER_C2H2_2"/>
    <property type="match status" value="1"/>
</dbReference>
<keyword evidence="1" id="KW-0479">Metal-binding</keyword>
<dbReference type="SUPFAM" id="SSF57667">
    <property type="entry name" value="beta-beta-alpha zinc fingers"/>
    <property type="match status" value="1"/>
</dbReference>
<dbReference type="Gene3D" id="3.30.160.60">
    <property type="entry name" value="Classic Zinc Finger"/>
    <property type="match status" value="1"/>
</dbReference>
<reference evidence="4" key="1">
    <citation type="submission" date="2021-01" db="EMBL/GenBank/DDBJ databases">
        <authorList>
            <person name="Kaushik A."/>
        </authorList>
    </citation>
    <scope>NUCLEOTIDE SEQUENCE</scope>
    <source>
        <strain evidence="4">AG4-R118</strain>
    </source>
</reference>
<feature type="region of interest" description="Disordered" evidence="2">
    <location>
        <begin position="461"/>
        <end position="510"/>
    </location>
</feature>
<dbReference type="GO" id="GO:0008270">
    <property type="term" value="F:zinc ion binding"/>
    <property type="evidence" value="ECO:0007669"/>
    <property type="project" value="UniProtKB-KW"/>
</dbReference>
<feature type="compositionally biased region" description="Polar residues" evidence="2">
    <location>
        <begin position="572"/>
        <end position="593"/>
    </location>
</feature>
<protein>
    <recommendedName>
        <fullName evidence="3">C2H2-type domain-containing protein</fullName>
    </recommendedName>
</protein>
<name>A0A8H3D2S5_9AGAM</name>
<proteinExistence type="predicted"/>
<feature type="region of interest" description="Disordered" evidence="2">
    <location>
        <begin position="525"/>
        <end position="549"/>
    </location>
</feature>
<feature type="region of interest" description="Disordered" evidence="2">
    <location>
        <begin position="572"/>
        <end position="603"/>
    </location>
</feature>